<dbReference type="InterPro" id="IPR037914">
    <property type="entry name" value="SpoVT-AbrB_sf"/>
</dbReference>
<evidence type="ECO:0000313" key="1">
    <source>
        <dbReference type="EMBL" id="OGZ69212.1"/>
    </source>
</evidence>
<reference evidence="1 2" key="1">
    <citation type="journal article" date="2016" name="Nat. Commun.">
        <title>Thousands of microbial genomes shed light on interconnected biogeochemical processes in an aquifer system.</title>
        <authorList>
            <person name="Anantharaman K."/>
            <person name="Brown C.T."/>
            <person name="Hug L.A."/>
            <person name="Sharon I."/>
            <person name="Castelle C.J."/>
            <person name="Probst A.J."/>
            <person name="Thomas B.C."/>
            <person name="Singh A."/>
            <person name="Wilkins M.J."/>
            <person name="Karaoz U."/>
            <person name="Brodie E.L."/>
            <person name="Williams K.H."/>
            <person name="Hubbard S.S."/>
            <person name="Banfield J.F."/>
        </authorList>
    </citation>
    <scope>NUCLEOTIDE SEQUENCE [LARGE SCALE GENOMIC DNA]</scope>
</reference>
<accession>A0A1G2I308</accession>
<proteinExistence type="predicted"/>
<dbReference type="EMBL" id="MHOT01000013">
    <property type="protein sequence ID" value="OGZ69212.1"/>
    <property type="molecule type" value="Genomic_DNA"/>
</dbReference>
<dbReference type="AlphaFoldDB" id="A0A1G2I308"/>
<evidence type="ECO:0000313" key="2">
    <source>
        <dbReference type="Proteomes" id="UP000178820"/>
    </source>
</evidence>
<evidence type="ECO:0008006" key="3">
    <source>
        <dbReference type="Google" id="ProtNLM"/>
    </source>
</evidence>
<dbReference type="SUPFAM" id="SSF89447">
    <property type="entry name" value="AbrB/MazE/MraZ-like"/>
    <property type="match status" value="1"/>
</dbReference>
<organism evidence="1 2">
    <name type="scientific">Candidatus Staskawiczbacteria bacterium RIFCSPHIGHO2_02_FULL_42_22</name>
    <dbReference type="NCBI Taxonomy" id="1802207"/>
    <lineage>
        <taxon>Bacteria</taxon>
        <taxon>Candidatus Staskawicziibacteriota</taxon>
    </lineage>
</organism>
<comment type="caution">
    <text evidence="1">The sequence shown here is derived from an EMBL/GenBank/DDBJ whole genome shotgun (WGS) entry which is preliminary data.</text>
</comment>
<dbReference type="STRING" id="1802207.A3D44_00800"/>
<protein>
    <recommendedName>
        <fullName evidence="3">SpoVT-AbrB domain-containing protein</fullName>
    </recommendedName>
</protein>
<name>A0A1G2I308_9BACT</name>
<dbReference type="Proteomes" id="UP000178820">
    <property type="component" value="Unassembled WGS sequence"/>
</dbReference>
<gene>
    <name evidence="1" type="ORF">A3D44_00800</name>
</gene>
<sequence length="110" mass="12731">MNQIRRLQYMSNQFFLNVPVELVRYFKLQKGDYLEFTPGGNTNFIIRKVAENTVSHAEAVLQNMKDEAHMLSMTINAVGSLWEPGVFSGRMAQLTNLQGRIRKLEKKLRI</sequence>